<evidence type="ECO:0000256" key="7">
    <source>
        <dbReference type="SAM" id="MobiDB-lite"/>
    </source>
</evidence>
<dbReference type="GO" id="GO:0007052">
    <property type="term" value="P:mitotic spindle organization"/>
    <property type="evidence" value="ECO:0007669"/>
    <property type="project" value="TreeGrafter"/>
</dbReference>
<evidence type="ECO:0000256" key="1">
    <source>
        <dbReference type="ARBA" id="ARBA00000971"/>
    </source>
</evidence>
<name>A0A0R0LYM5_9MICR</name>
<dbReference type="OrthoDB" id="16120at2759"/>
<dbReference type="VEuPathDB" id="MicrosporidiaDB:M153_17930002326"/>
<organism evidence="8 9">
    <name type="scientific">Pseudoloma neurophilia</name>
    <dbReference type="NCBI Taxonomy" id="146866"/>
    <lineage>
        <taxon>Eukaryota</taxon>
        <taxon>Fungi</taxon>
        <taxon>Fungi incertae sedis</taxon>
        <taxon>Microsporidia</taxon>
        <taxon>Pseudoloma</taxon>
    </lineage>
</organism>
<dbReference type="PANTHER" id="PTHR10012:SF5">
    <property type="entry name" value="SERINE_THREONINE-PROTEIN PHOSPHATASE 2A ACTIVATOR 2"/>
    <property type="match status" value="1"/>
</dbReference>
<accession>A0A0R0LYM5</accession>
<evidence type="ECO:0000256" key="2">
    <source>
        <dbReference type="ARBA" id="ARBA00004496"/>
    </source>
</evidence>
<evidence type="ECO:0000256" key="5">
    <source>
        <dbReference type="ARBA" id="ARBA00023235"/>
    </source>
</evidence>
<dbReference type="Gene3D" id="1.20.120.1150">
    <property type="match status" value="1"/>
</dbReference>
<keyword evidence="3 6" id="KW-0963">Cytoplasm</keyword>
<dbReference type="EC" id="5.2.1.8" evidence="6"/>
<evidence type="ECO:0000313" key="8">
    <source>
        <dbReference type="EMBL" id="KRH92997.1"/>
    </source>
</evidence>
<dbReference type="Proteomes" id="UP000051530">
    <property type="component" value="Unassembled WGS sequence"/>
</dbReference>
<protein>
    <recommendedName>
        <fullName evidence="6">Serine/threonine-protein phosphatase 2A activator</fullName>
        <ecNumber evidence="6">5.2.1.8</ecNumber>
    </recommendedName>
    <alternativeName>
        <fullName evidence="6">Phosphotyrosyl phosphatase activator</fullName>
    </alternativeName>
</protein>
<dbReference type="InterPro" id="IPR037218">
    <property type="entry name" value="PTPA_sf"/>
</dbReference>
<evidence type="ECO:0000256" key="6">
    <source>
        <dbReference type="RuleBase" id="RU361210"/>
    </source>
</evidence>
<dbReference type="GO" id="GO:0003755">
    <property type="term" value="F:peptidyl-prolyl cis-trans isomerase activity"/>
    <property type="evidence" value="ECO:0007669"/>
    <property type="project" value="UniProtKB-KW"/>
</dbReference>
<keyword evidence="4 6" id="KW-0697">Rotamase</keyword>
<dbReference type="InterPro" id="IPR004327">
    <property type="entry name" value="Phstyr_phstse_ac"/>
</dbReference>
<reference evidence="8 9" key="1">
    <citation type="submission" date="2015-07" db="EMBL/GenBank/DDBJ databases">
        <title>The genome of Pseudoloma neurophilia, a relevant intracellular parasite of the zebrafish.</title>
        <authorList>
            <person name="Ndikumana S."/>
            <person name="Pelin A."/>
            <person name="Sanders J."/>
            <person name="Corradi N."/>
        </authorList>
    </citation>
    <scope>NUCLEOTIDE SEQUENCE [LARGE SCALE GENOMIC DNA]</scope>
    <source>
        <strain evidence="8 9">MK1</strain>
    </source>
</reference>
<evidence type="ECO:0000256" key="4">
    <source>
        <dbReference type="ARBA" id="ARBA00023110"/>
    </source>
</evidence>
<feature type="region of interest" description="Disordered" evidence="7">
    <location>
        <begin position="231"/>
        <end position="298"/>
    </location>
</feature>
<keyword evidence="9" id="KW-1185">Reference proteome</keyword>
<gene>
    <name evidence="8" type="ORF">M153_17930002326</name>
</gene>
<dbReference type="Pfam" id="PF03095">
    <property type="entry name" value="PTPA"/>
    <property type="match status" value="2"/>
</dbReference>
<dbReference type="AlphaFoldDB" id="A0A0R0LYM5"/>
<dbReference type="EMBL" id="LGUB01000541">
    <property type="protein sequence ID" value="KRH92997.1"/>
    <property type="molecule type" value="Genomic_DNA"/>
</dbReference>
<evidence type="ECO:0000256" key="3">
    <source>
        <dbReference type="ARBA" id="ARBA00022490"/>
    </source>
</evidence>
<dbReference type="PANTHER" id="PTHR10012">
    <property type="entry name" value="SERINE/THREONINE-PROTEIN PHOSPHATASE 2A REGULATORY SUBUNIT B"/>
    <property type="match status" value="1"/>
</dbReference>
<comment type="function">
    <text evidence="6">PPIases accelerate the folding of proteins. It catalyzes the cis-trans isomerization of proline imidic peptide bonds in oligopeptides.</text>
</comment>
<dbReference type="GO" id="GO:0005634">
    <property type="term" value="C:nucleus"/>
    <property type="evidence" value="ECO:0007669"/>
    <property type="project" value="TreeGrafter"/>
</dbReference>
<dbReference type="GO" id="GO:0000159">
    <property type="term" value="C:protein phosphatase type 2A complex"/>
    <property type="evidence" value="ECO:0007669"/>
    <property type="project" value="TreeGrafter"/>
</dbReference>
<comment type="caution">
    <text evidence="8">The sequence shown here is derived from an EMBL/GenBank/DDBJ whole genome shotgun (WGS) entry which is preliminary data.</text>
</comment>
<evidence type="ECO:0000313" key="9">
    <source>
        <dbReference type="Proteomes" id="UP000051530"/>
    </source>
</evidence>
<dbReference type="GO" id="GO:0005737">
    <property type="term" value="C:cytoplasm"/>
    <property type="evidence" value="ECO:0007669"/>
    <property type="project" value="UniProtKB-SubCell"/>
</dbReference>
<dbReference type="InterPro" id="IPR043170">
    <property type="entry name" value="PTPA_C_lid"/>
</dbReference>
<comment type="catalytic activity">
    <reaction evidence="1 6">
        <text>[protein]-peptidylproline (omega=180) = [protein]-peptidylproline (omega=0)</text>
        <dbReference type="Rhea" id="RHEA:16237"/>
        <dbReference type="Rhea" id="RHEA-COMP:10747"/>
        <dbReference type="Rhea" id="RHEA-COMP:10748"/>
        <dbReference type="ChEBI" id="CHEBI:83833"/>
        <dbReference type="ChEBI" id="CHEBI:83834"/>
        <dbReference type="EC" id="5.2.1.8"/>
    </reaction>
</comment>
<proteinExistence type="inferred from homology"/>
<keyword evidence="5 6" id="KW-0413">Isomerase</keyword>
<comment type="subcellular location">
    <subcellularLocation>
        <location evidence="2 6">Cytoplasm</location>
    </subcellularLocation>
</comment>
<comment type="similarity">
    <text evidence="6">Belongs to the PTPA-type PPIase family.</text>
</comment>
<dbReference type="SUPFAM" id="SSF140984">
    <property type="entry name" value="PTPA-like"/>
    <property type="match status" value="2"/>
</dbReference>
<sequence length="389" mass="44054">MLDRKPFTDTTAYFRLTGFLEDINDYLISSEPLYYDSKKYDSDGEKGKSSQIYCVLNRIEKFIISTELDPGTPRFANMAAIKVHEYLEEMVLAEELTGLSQSTNDSLDKEDKTKFDSLKLYLSSSFGNKSRLDYGTGHEINFLSFLYLCRLFYRIDNKQTVRLFKYYFNIIRLFINKFNIEPAGSNGMFSVDDYSFLPVLFGAAELVNSDIYFDDLITVQTTARTSLGSPVQSSVRTSLGSPVQSSVRTSLGSPVQSPARTSLGSPVQSPARTSLGSPVQSSVRTSLGSPVQSPVRTSLGSPVGHIHAVDAQINENHKNLIYSEMLQFCILHKSKGNLSFKKHSRKIYELRNQAWSSINQFMLNEIYNKVFGRQLVMQHFPYCKYLPEE</sequence>
<dbReference type="GO" id="GO:0008160">
    <property type="term" value="F:protein tyrosine phosphatase activator activity"/>
    <property type="evidence" value="ECO:0007669"/>
    <property type="project" value="TreeGrafter"/>
</dbReference>